<comment type="caution">
    <text evidence="2">The sequence shown here is derived from an EMBL/GenBank/DDBJ whole genome shotgun (WGS) entry which is preliminary data.</text>
</comment>
<keyword evidence="3" id="KW-1185">Reference proteome</keyword>
<feature type="region of interest" description="Disordered" evidence="1">
    <location>
        <begin position="53"/>
        <end position="74"/>
    </location>
</feature>
<reference evidence="2" key="2">
    <citation type="journal article" date="2022" name="BMC Genomics">
        <title>Comparative genome analysis of mycobacteria focusing on tRNA and non-coding RNA.</title>
        <authorList>
            <person name="Behra P.R.K."/>
            <person name="Pettersson B.M.F."/>
            <person name="Ramesh M."/>
            <person name="Das S."/>
            <person name="Dasgupta S."/>
            <person name="Kirsebom L.A."/>
        </authorList>
    </citation>
    <scope>NUCLEOTIDE SEQUENCE</scope>
    <source>
        <strain evidence="2">DSM 44615</strain>
    </source>
</reference>
<evidence type="ECO:0000313" key="3">
    <source>
        <dbReference type="Proteomes" id="UP001140293"/>
    </source>
</evidence>
<organism evidence="2 3">
    <name type="scientific">[Mycobacterium] manitobense</name>
    <dbReference type="NCBI Taxonomy" id="190147"/>
    <lineage>
        <taxon>Bacteria</taxon>
        <taxon>Bacillati</taxon>
        <taxon>Actinomycetota</taxon>
        <taxon>Actinomycetes</taxon>
        <taxon>Mycobacteriales</taxon>
        <taxon>Mycobacteriaceae</taxon>
        <taxon>Mycolicibacterium</taxon>
    </lineage>
</organism>
<sequence length="74" mass="6929">MSAPAMVTAPAVVLVVVDGVVEVVLVELGALEEVSVLDGSVASVVVACGGTASGVRAGLPASPPDTSSAPSAAA</sequence>
<dbReference type="EMBL" id="JACKSJ010000107">
    <property type="protein sequence ID" value="MCV7171010.1"/>
    <property type="molecule type" value="Genomic_DNA"/>
</dbReference>
<protein>
    <submittedName>
        <fullName evidence="2">Uncharacterized protein</fullName>
    </submittedName>
</protein>
<dbReference type="Proteomes" id="UP001140293">
    <property type="component" value="Unassembled WGS sequence"/>
</dbReference>
<proteinExistence type="predicted"/>
<gene>
    <name evidence="2" type="ORF">H7I41_13915</name>
</gene>
<accession>A0A9X2YPC3</accession>
<dbReference type="AlphaFoldDB" id="A0A9X2YPC3"/>
<feature type="non-terminal residue" evidence="2">
    <location>
        <position position="74"/>
    </location>
</feature>
<name>A0A9X2YPC3_9MYCO</name>
<dbReference type="RefSeq" id="WP_264013198.1">
    <property type="nucleotide sequence ID" value="NZ_JACKSJ010000107.1"/>
</dbReference>
<evidence type="ECO:0000313" key="2">
    <source>
        <dbReference type="EMBL" id="MCV7171010.1"/>
    </source>
</evidence>
<evidence type="ECO:0000256" key="1">
    <source>
        <dbReference type="SAM" id="MobiDB-lite"/>
    </source>
</evidence>
<feature type="compositionally biased region" description="Low complexity" evidence="1">
    <location>
        <begin position="64"/>
        <end position="74"/>
    </location>
</feature>
<reference evidence="2" key="1">
    <citation type="submission" date="2020-07" db="EMBL/GenBank/DDBJ databases">
        <authorList>
            <person name="Pettersson B.M.F."/>
            <person name="Behra P.R.K."/>
            <person name="Ramesh M."/>
            <person name="Das S."/>
            <person name="Dasgupta S."/>
            <person name="Kirsebom L.A."/>
        </authorList>
    </citation>
    <scope>NUCLEOTIDE SEQUENCE</scope>
    <source>
        <strain evidence="2">DSM 44615</strain>
    </source>
</reference>